<feature type="region of interest" description="Disordered" evidence="3">
    <location>
        <begin position="263"/>
        <end position="307"/>
    </location>
</feature>
<evidence type="ECO:0000256" key="1">
    <source>
        <dbReference type="ARBA" id="ARBA00004123"/>
    </source>
</evidence>
<organism evidence="4 5">
    <name type="scientific">Capronia epimyces CBS 606.96</name>
    <dbReference type="NCBI Taxonomy" id="1182542"/>
    <lineage>
        <taxon>Eukaryota</taxon>
        <taxon>Fungi</taxon>
        <taxon>Dikarya</taxon>
        <taxon>Ascomycota</taxon>
        <taxon>Pezizomycotina</taxon>
        <taxon>Eurotiomycetes</taxon>
        <taxon>Chaetothyriomycetidae</taxon>
        <taxon>Chaetothyriales</taxon>
        <taxon>Herpotrichiellaceae</taxon>
        <taxon>Capronia</taxon>
    </lineage>
</organism>
<feature type="compositionally biased region" description="Basic and acidic residues" evidence="3">
    <location>
        <begin position="22"/>
        <end position="40"/>
    </location>
</feature>
<protein>
    <recommendedName>
        <fullName evidence="6">Transcription factor domain-containing protein</fullName>
    </recommendedName>
</protein>
<dbReference type="Pfam" id="PF11951">
    <property type="entry name" value="Fungal_trans_2"/>
    <property type="match status" value="1"/>
</dbReference>
<dbReference type="OrthoDB" id="3477330at2759"/>
<dbReference type="eggNOG" id="ENOG502RPBF">
    <property type="taxonomic scope" value="Eukaryota"/>
</dbReference>
<feature type="compositionally biased region" description="Polar residues" evidence="3">
    <location>
        <begin position="8"/>
        <end position="21"/>
    </location>
</feature>
<dbReference type="AlphaFoldDB" id="W9YTD9"/>
<accession>W9YTD9</accession>
<evidence type="ECO:0000256" key="2">
    <source>
        <dbReference type="ARBA" id="ARBA00023242"/>
    </source>
</evidence>
<keyword evidence="2" id="KW-0539">Nucleus</keyword>
<dbReference type="STRING" id="1182542.W9YTD9"/>
<evidence type="ECO:0008006" key="6">
    <source>
        <dbReference type="Google" id="ProtNLM"/>
    </source>
</evidence>
<keyword evidence="5" id="KW-1185">Reference proteome</keyword>
<dbReference type="Proteomes" id="UP000019478">
    <property type="component" value="Unassembled WGS sequence"/>
</dbReference>
<dbReference type="GO" id="GO:0005634">
    <property type="term" value="C:nucleus"/>
    <property type="evidence" value="ECO:0007669"/>
    <property type="project" value="UniProtKB-SubCell"/>
</dbReference>
<feature type="region of interest" description="Disordered" evidence="3">
    <location>
        <begin position="1"/>
        <end position="84"/>
    </location>
</feature>
<reference evidence="4 5" key="1">
    <citation type="submission" date="2013-03" db="EMBL/GenBank/DDBJ databases">
        <title>The Genome Sequence of Capronia epimyces CBS 606.96.</title>
        <authorList>
            <consortium name="The Broad Institute Genomics Platform"/>
            <person name="Cuomo C."/>
            <person name="de Hoog S."/>
            <person name="Gorbushina A."/>
            <person name="Walker B."/>
            <person name="Young S.K."/>
            <person name="Zeng Q."/>
            <person name="Gargeya S."/>
            <person name="Fitzgerald M."/>
            <person name="Haas B."/>
            <person name="Abouelleil A."/>
            <person name="Allen A.W."/>
            <person name="Alvarado L."/>
            <person name="Arachchi H.M."/>
            <person name="Berlin A.M."/>
            <person name="Chapman S.B."/>
            <person name="Gainer-Dewar J."/>
            <person name="Goldberg J."/>
            <person name="Griggs A."/>
            <person name="Gujja S."/>
            <person name="Hansen M."/>
            <person name="Howarth C."/>
            <person name="Imamovic A."/>
            <person name="Ireland A."/>
            <person name="Larimer J."/>
            <person name="McCowan C."/>
            <person name="Murphy C."/>
            <person name="Pearson M."/>
            <person name="Poon T.W."/>
            <person name="Priest M."/>
            <person name="Roberts A."/>
            <person name="Saif S."/>
            <person name="Shea T."/>
            <person name="Sisk P."/>
            <person name="Sykes S."/>
            <person name="Wortman J."/>
            <person name="Nusbaum C."/>
            <person name="Birren B."/>
        </authorList>
    </citation>
    <scope>NUCLEOTIDE SEQUENCE [LARGE SCALE GENOMIC DNA]</scope>
    <source>
        <strain evidence="4 5">CBS 606.96</strain>
    </source>
</reference>
<feature type="compositionally biased region" description="Low complexity" evidence="3">
    <location>
        <begin position="294"/>
        <end position="305"/>
    </location>
</feature>
<dbReference type="GeneID" id="19165610"/>
<comment type="caution">
    <text evidence="4">The sequence shown here is derived from an EMBL/GenBank/DDBJ whole genome shotgun (WGS) entry which is preliminary data.</text>
</comment>
<dbReference type="PANTHER" id="PTHR37534">
    <property type="entry name" value="TRANSCRIPTIONAL ACTIVATOR PROTEIN UGA3"/>
    <property type="match status" value="1"/>
</dbReference>
<evidence type="ECO:0000313" key="5">
    <source>
        <dbReference type="Proteomes" id="UP000019478"/>
    </source>
</evidence>
<evidence type="ECO:0000313" key="4">
    <source>
        <dbReference type="EMBL" id="EXJ92920.1"/>
    </source>
</evidence>
<gene>
    <name evidence="4" type="ORF">A1O3_01476</name>
</gene>
<dbReference type="EMBL" id="AMGY01000001">
    <property type="protein sequence ID" value="EXJ92920.1"/>
    <property type="molecule type" value="Genomic_DNA"/>
</dbReference>
<feature type="compositionally biased region" description="Polar residues" evidence="3">
    <location>
        <begin position="64"/>
        <end position="76"/>
    </location>
</feature>
<comment type="subcellular location">
    <subcellularLocation>
        <location evidence="1">Nucleus</location>
    </subcellularLocation>
</comment>
<dbReference type="RefSeq" id="XP_007729810.1">
    <property type="nucleotide sequence ID" value="XM_007731620.1"/>
</dbReference>
<dbReference type="PANTHER" id="PTHR37534:SF20">
    <property type="entry name" value="PRO1A C6 ZINK-FINGER PROTEIN"/>
    <property type="match status" value="1"/>
</dbReference>
<name>W9YTD9_9EURO</name>
<proteinExistence type="predicted"/>
<dbReference type="HOGENOM" id="CLU_024405_0_0_1"/>
<evidence type="ECO:0000256" key="3">
    <source>
        <dbReference type="SAM" id="MobiDB-lite"/>
    </source>
</evidence>
<sequence>MTAAPENVQPSRCTSPASSQDQDIREGRLSDPTPRPDHGCNRPSYAEAGESTLGSLRASLNADGANNKNSLHSSAPPTRPDEQFSDIDTDLLAYFQNTVCPIMLPSLDDVRNPWLQIYIPMALHNERSQGRTALRHALMSVAASHLTQRDDSNRARYHERANFHQDRATDILTSILSHDAVSMGAIEKCTILAAALTLITAHIWGHGRTDCNTFLNLAKRLAHATGGDMFWKSSVLTCILFQLLRAYDLVAATAQLQAETFDPDQDWGASSTTEGVRTAPSADALDSGGVSPLAAEESQSTSSTSPDRVVRDKAAFLHMPYILDTSFGISSQTMSLLHELVRLRSSYEPHLQSSRPLPESLLHATDLLAEGLYSVGQDKSAFGGADGSVTSSLLPSLAAESTLFEMPSGIGNGHEHLPKPIMEEVMDNYQWAFHHAVVLYFHRVVPPSYFSSIVNGKTIRSQQMKSTPAAKEDCQSLVRKIFDRLENIDCLTEGTKVRPSVALWPAFIAAVEAMDVESRHRALIWFSKAAKRGIGNIPRAKDIVMATWRATDRRTYGETSSIKRGLGPIDWRLIMKDSGSVIMLA</sequence>
<dbReference type="InterPro" id="IPR021858">
    <property type="entry name" value="Fun_TF"/>
</dbReference>